<dbReference type="GeneID" id="7846348"/>
<accession>I7MJ13</accession>
<dbReference type="RefSeq" id="XP_001015963.2">
    <property type="nucleotide sequence ID" value="XM_001015963.2"/>
</dbReference>
<keyword evidence="2" id="KW-1185">Reference proteome</keyword>
<dbReference type="EMBL" id="GG662703">
    <property type="protein sequence ID" value="EAR95718.2"/>
    <property type="molecule type" value="Genomic_DNA"/>
</dbReference>
<dbReference type="Proteomes" id="UP000009168">
    <property type="component" value="Unassembled WGS sequence"/>
</dbReference>
<dbReference type="InParanoid" id="I7MJ13"/>
<dbReference type="KEGG" id="tet:TTHERM_00268290"/>
<dbReference type="AlphaFoldDB" id="I7MJ13"/>
<proteinExistence type="predicted"/>
<organism evidence="1 2">
    <name type="scientific">Tetrahymena thermophila (strain SB210)</name>
    <dbReference type="NCBI Taxonomy" id="312017"/>
    <lineage>
        <taxon>Eukaryota</taxon>
        <taxon>Sar</taxon>
        <taxon>Alveolata</taxon>
        <taxon>Ciliophora</taxon>
        <taxon>Intramacronucleata</taxon>
        <taxon>Oligohymenophorea</taxon>
        <taxon>Hymenostomatida</taxon>
        <taxon>Tetrahymenina</taxon>
        <taxon>Tetrahymenidae</taxon>
        <taxon>Tetrahymena</taxon>
    </lineage>
</organism>
<name>I7MJ13_TETTS</name>
<evidence type="ECO:0000313" key="1">
    <source>
        <dbReference type="EMBL" id="EAR95718.2"/>
    </source>
</evidence>
<evidence type="ECO:0000313" key="2">
    <source>
        <dbReference type="Proteomes" id="UP000009168"/>
    </source>
</evidence>
<sequence>MDIFRNNYQFFVNYSPQIHEIIPLENNTTDYQTFLNYIDIDFNQNLPPLPEDHSVKISKQYQIQNCSSFIFNETLSFTAQRQNSLYNLEDFKVNENNNNNKIIEQNSFDKEKLMTFLSNKYKVEGNTNTIFIILSKEYQEVDGEIQLNEFISQQNQQYFLYGFMNEQRFYQQINQVNQVISKAYFKVKESLVSQQRDVCLQLYMKSIELLEHELLEKVQTGSLLMSAETKISDIFQLEKYFEFQEKWQEITTKCKIFFTLITINKFQKASAIIKELQEYFNNEMIPYLNKTLSKEDVDQSQFLILKIVQNQKYQTYLIRNLYDLFLLHFVIIIVQNSYKFYTNTHQQNLLLKN</sequence>
<reference evidence="2" key="1">
    <citation type="journal article" date="2006" name="PLoS Biol.">
        <title>Macronuclear genome sequence of the ciliate Tetrahymena thermophila, a model eukaryote.</title>
        <authorList>
            <person name="Eisen J.A."/>
            <person name="Coyne R.S."/>
            <person name="Wu M."/>
            <person name="Wu D."/>
            <person name="Thiagarajan M."/>
            <person name="Wortman J.R."/>
            <person name="Badger J.H."/>
            <person name="Ren Q."/>
            <person name="Amedeo P."/>
            <person name="Jones K.M."/>
            <person name="Tallon L.J."/>
            <person name="Delcher A.L."/>
            <person name="Salzberg S.L."/>
            <person name="Silva J.C."/>
            <person name="Haas B.J."/>
            <person name="Majoros W.H."/>
            <person name="Farzad M."/>
            <person name="Carlton J.M."/>
            <person name="Smith R.K. Jr."/>
            <person name="Garg J."/>
            <person name="Pearlman R.E."/>
            <person name="Karrer K.M."/>
            <person name="Sun L."/>
            <person name="Manning G."/>
            <person name="Elde N.C."/>
            <person name="Turkewitz A.P."/>
            <person name="Asai D.J."/>
            <person name="Wilkes D.E."/>
            <person name="Wang Y."/>
            <person name="Cai H."/>
            <person name="Collins K."/>
            <person name="Stewart B.A."/>
            <person name="Lee S.R."/>
            <person name="Wilamowska K."/>
            <person name="Weinberg Z."/>
            <person name="Ruzzo W.L."/>
            <person name="Wloga D."/>
            <person name="Gaertig J."/>
            <person name="Frankel J."/>
            <person name="Tsao C.-C."/>
            <person name="Gorovsky M.A."/>
            <person name="Keeling P.J."/>
            <person name="Waller R.F."/>
            <person name="Patron N.J."/>
            <person name="Cherry J.M."/>
            <person name="Stover N.A."/>
            <person name="Krieger C.J."/>
            <person name="del Toro C."/>
            <person name="Ryder H.F."/>
            <person name="Williamson S.C."/>
            <person name="Barbeau R.A."/>
            <person name="Hamilton E.P."/>
            <person name="Orias E."/>
        </authorList>
    </citation>
    <scope>NUCLEOTIDE SEQUENCE [LARGE SCALE GENOMIC DNA]</scope>
    <source>
        <strain evidence="2">SB210</strain>
    </source>
</reference>
<gene>
    <name evidence="1" type="ORF">TTHERM_00268290</name>
</gene>
<protein>
    <submittedName>
        <fullName evidence="1">Uncharacterized protein</fullName>
    </submittedName>
</protein>